<organism evidence="1">
    <name type="scientific">viral metagenome</name>
    <dbReference type="NCBI Taxonomy" id="1070528"/>
    <lineage>
        <taxon>unclassified sequences</taxon>
        <taxon>metagenomes</taxon>
        <taxon>organismal metagenomes</taxon>
    </lineage>
</organism>
<name>A0A6M3LQU3_9ZZZZ</name>
<sequence>MKLTGQGIKENAQDWVGASDGLTHDGKVDREALKEQFQYTIADDEDIEAIAQEIEQICKERF</sequence>
<protein>
    <submittedName>
        <fullName evidence="1">Uncharacterized protein</fullName>
    </submittedName>
</protein>
<gene>
    <name evidence="1" type="ORF">MM415B08249_0007</name>
</gene>
<reference evidence="1" key="1">
    <citation type="submission" date="2020-03" db="EMBL/GenBank/DDBJ databases">
        <title>The deep terrestrial virosphere.</title>
        <authorList>
            <person name="Holmfeldt K."/>
            <person name="Nilsson E."/>
            <person name="Simone D."/>
            <person name="Lopez-Fernandez M."/>
            <person name="Wu X."/>
            <person name="de Brujin I."/>
            <person name="Lundin D."/>
            <person name="Andersson A."/>
            <person name="Bertilsson S."/>
            <person name="Dopson M."/>
        </authorList>
    </citation>
    <scope>NUCLEOTIDE SEQUENCE</scope>
    <source>
        <strain evidence="1">MM415B08249</strain>
    </source>
</reference>
<evidence type="ECO:0000313" key="1">
    <source>
        <dbReference type="EMBL" id="QJA96519.1"/>
    </source>
</evidence>
<proteinExistence type="predicted"/>
<dbReference type="AlphaFoldDB" id="A0A6M3LQU3"/>
<accession>A0A6M3LQU3</accession>
<dbReference type="EMBL" id="MT143408">
    <property type="protein sequence ID" value="QJA96519.1"/>
    <property type="molecule type" value="Genomic_DNA"/>
</dbReference>